<evidence type="ECO:0000313" key="12">
    <source>
        <dbReference type="Proteomes" id="UP000663870"/>
    </source>
</evidence>
<keyword evidence="4 6" id="KW-0418">Kinase</keyword>
<reference evidence="9" key="1">
    <citation type="submission" date="2021-02" db="EMBL/GenBank/DDBJ databases">
        <authorList>
            <person name="Nowell W R."/>
        </authorList>
    </citation>
    <scope>NUCLEOTIDE SEQUENCE</scope>
</reference>
<dbReference type="GO" id="GO:0004143">
    <property type="term" value="F:ATP-dependent diacylglycerol kinase activity"/>
    <property type="evidence" value="ECO:0007669"/>
    <property type="project" value="UniProtKB-EC"/>
</dbReference>
<comment type="catalytic activity">
    <reaction evidence="6">
        <text>a 1,2-diacyl-sn-glycerol + ATP = a 1,2-diacyl-sn-glycero-3-phosphate + ADP + H(+)</text>
        <dbReference type="Rhea" id="RHEA:10272"/>
        <dbReference type="ChEBI" id="CHEBI:15378"/>
        <dbReference type="ChEBI" id="CHEBI:17815"/>
        <dbReference type="ChEBI" id="CHEBI:30616"/>
        <dbReference type="ChEBI" id="CHEBI:58608"/>
        <dbReference type="ChEBI" id="CHEBI:456216"/>
        <dbReference type="EC" id="2.7.1.107"/>
    </reaction>
</comment>
<evidence type="ECO:0000256" key="4">
    <source>
        <dbReference type="ARBA" id="ARBA00022777"/>
    </source>
</evidence>
<keyword evidence="3 6" id="KW-0547">Nucleotide-binding</keyword>
<sequence>MTTLLSTVSTMSTLPIDDNSQLDDFNTLMEENQSTGIDQHHREPTSRVLEHDLYRLDLKDSPKAVENVKEKRSNSFPTTLPDPSDPPSSPFNHQRLLVSYAGDDHDEQFYLLSSSTDVMVAGQPSSHCDQCSNIIVRPQWLSRSSESPTDFRARLPSHSINSNFELNSFPYTPVIVFINKRSGGQQGDKIYRELLRKLNPRQIFLLEDDATITHALNIYSSLPNIRLCVCGGDGSVNWILGHLAQAYPSGNNPPVSICPLGTGNDLSRVLVWGEQYDSKRLFHTLVQIPQAKVVALDRWEVQLEQLDVSTLSSITQQNRKSEFQIGCPLQLLVKHPKFVRNKHQAYYENHHKLPSTRFINYMSFGLDAAIALDFHDKRTRDPSKFSSPWKNKLMYLNRSCKYFSDFARANMWNLSSYIRLICDGCNLTDAIRDCHTLVVLNIPGYAAGTNPWGKSSSTSPVIFHSDQSSISQTASNSTDERSVSSVNVFDSLADIHEASKSATLNEDGIHQMASSSTATILTDCVERQDFGDQKIEVIGLSAVHMATIHMGFSGNRIAQSKQNRQQLNYLRNELNRVINKLKLIVEEKLLTIKHEQNLIEQAKQFLNTPNSTIEELQNSFEQLNQAIISNRSEEIILKVEPLLTNMEECSYIREHDMKNTNLNELVEDLRTSKDITLKK</sequence>
<dbReference type="Proteomes" id="UP000663854">
    <property type="component" value="Unassembled WGS sequence"/>
</dbReference>
<dbReference type="PANTHER" id="PTHR11255">
    <property type="entry name" value="DIACYLGLYCEROL KINASE"/>
    <property type="match status" value="1"/>
</dbReference>
<keyword evidence="2 6" id="KW-0808">Transferase</keyword>
<dbReference type="InterPro" id="IPR016064">
    <property type="entry name" value="NAD/diacylglycerol_kinase_sf"/>
</dbReference>
<dbReference type="GO" id="GO:0007200">
    <property type="term" value="P:phospholipase C-activating G protein-coupled receptor signaling pathway"/>
    <property type="evidence" value="ECO:0007669"/>
    <property type="project" value="InterPro"/>
</dbReference>
<dbReference type="AlphaFoldDB" id="A0A814SAP9"/>
<dbReference type="Gene3D" id="3.40.50.10330">
    <property type="entry name" value="Probable inorganic polyphosphate/atp-NAD kinase, domain 1"/>
    <property type="match status" value="1"/>
</dbReference>
<evidence type="ECO:0000256" key="3">
    <source>
        <dbReference type="ARBA" id="ARBA00022741"/>
    </source>
</evidence>
<comment type="similarity">
    <text evidence="1 6">Belongs to the eukaryotic diacylglycerol kinase family.</text>
</comment>
<evidence type="ECO:0000256" key="1">
    <source>
        <dbReference type="ARBA" id="ARBA00009280"/>
    </source>
</evidence>
<dbReference type="EMBL" id="CAJNOH010000903">
    <property type="protein sequence ID" value="CAF1145673.1"/>
    <property type="molecule type" value="Genomic_DNA"/>
</dbReference>
<keyword evidence="5 6" id="KW-0067">ATP-binding</keyword>
<dbReference type="PROSITE" id="PS50146">
    <property type="entry name" value="DAGK"/>
    <property type="match status" value="1"/>
</dbReference>
<feature type="domain" description="DAGKc" evidence="8">
    <location>
        <begin position="169"/>
        <end position="305"/>
    </location>
</feature>
<evidence type="ECO:0000313" key="10">
    <source>
        <dbReference type="EMBL" id="CAF1378965.1"/>
    </source>
</evidence>
<accession>A0A814SAP9</accession>
<evidence type="ECO:0000256" key="5">
    <source>
        <dbReference type="ARBA" id="ARBA00022840"/>
    </source>
</evidence>
<dbReference type="SMART" id="SM00046">
    <property type="entry name" value="DAGKc"/>
    <property type="match status" value="1"/>
</dbReference>
<evidence type="ECO:0000259" key="8">
    <source>
        <dbReference type="PROSITE" id="PS50146"/>
    </source>
</evidence>
<dbReference type="InterPro" id="IPR017438">
    <property type="entry name" value="ATP-NAD_kinase_N"/>
</dbReference>
<evidence type="ECO:0000313" key="9">
    <source>
        <dbReference type="EMBL" id="CAF1145673.1"/>
    </source>
</evidence>
<keyword evidence="12" id="KW-1185">Reference proteome</keyword>
<proteinExistence type="inferred from homology"/>
<dbReference type="InterPro" id="IPR037607">
    <property type="entry name" value="DGK"/>
</dbReference>
<dbReference type="EMBL" id="CAJNOL010001541">
    <property type="protein sequence ID" value="CAF1378965.1"/>
    <property type="molecule type" value="Genomic_DNA"/>
</dbReference>
<dbReference type="SUPFAM" id="SSF111331">
    <property type="entry name" value="NAD kinase/diacylglycerol kinase-like"/>
    <property type="match status" value="1"/>
</dbReference>
<evidence type="ECO:0000256" key="6">
    <source>
        <dbReference type="RuleBase" id="RU361128"/>
    </source>
</evidence>
<name>A0A814SAP9_9BILA</name>
<feature type="region of interest" description="Disordered" evidence="7">
    <location>
        <begin position="65"/>
        <end position="93"/>
    </location>
</feature>
<dbReference type="GO" id="GO:0005524">
    <property type="term" value="F:ATP binding"/>
    <property type="evidence" value="ECO:0007669"/>
    <property type="project" value="UniProtKB-KW"/>
</dbReference>
<comment type="caution">
    <text evidence="9">The sequence shown here is derived from an EMBL/GenBank/DDBJ whole genome shotgun (WGS) entry which is preliminary data.</text>
</comment>
<dbReference type="InterPro" id="IPR001206">
    <property type="entry name" value="Diacylglycerol_kinase_cat_dom"/>
</dbReference>
<dbReference type="SMART" id="SM00045">
    <property type="entry name" value="DAGKa"/>
    <property type="match status" value="1"/>
</dbReference>
<dbReference type="PANTHER" id="PTHR11255:SF80">
    <property type="entry name" value="EYE-SPECIFIC DIACYLGLYCEROL KINASE"/>
    <property type="match status" value="1"/>
</dbReference>
<protein>
    <recommendedName>
        <fullName evidence="6">Diacylglycerol kinase</fullName>
        <shortName evidence="6">DAG kinase</shortName>
        <ecNumber evidence="6">2.7.1.107</ecNumber>
    </recommendedName>
</protein>
<dbReference type="InterPro" id="IPR000756">
    <property type="entry name" value="Diacylglycerol_kin_accessory"/>
</dbReference>
<dbReference type="GO" id="GO:0016020">
    <property type="term" value="C:membrane"/>
    <property type="evidence" value="ECO:0007669"/>
    <property type="project" value="TreeGrafter"/>
</dbReference>
<evidence type="ECO:0000256" key="2">
    <source>
        <dbReference type="ARBA" id="ARBA00022679"/>
    </source>
</evidence>
<organism evidence="9 11">
    <name type="scientific">Rotaria sordida</name>
    <dbReference type="NCBI Taxonomy" id="392033"/>
    <lineage>
        <taxon>Eukaryota</taxon>
        <taxon>Metazoa</taxon>
        <taxon>Spiralia</taxon>
        <taxon>Gnathifera</taxon>
        <taxon>Rotifera</taxon>
        <taxon>Eurotatoria</taxon>
        <taxon>Bdelloidea</taxon>
        <taxon>Philodinida</taxon>
        <taxon>Philodinidae</taxon>
        <taxon>Rotaria</taxon>
    </lineage>
</organism>
<evidence type="ECO:0000313" key="11">
    <source>
        <dbReference type="Proteomes" id="UP000663854"/>
    </source>
</evidence>
<dbReference type="Pfam" id="PF00781">
    <property type="entry name" value="DAGK_cat"/>
    <property type="match status" value="1"/>
</dbReference>
<dbReference type="EC" id="2.7.1.107" evidence="6"/>
<dbReference type="Pfam" id="PF00609">
    <property type="entry name" value="DAGK_acc"/>
    <property type="match status" value="1"/>
</dbReference>
<gene>
    <name evidence="10" type="ORF">JXQ802_LOCUS33564</name>
    <name evidence="9" type="ORF">PYM288_LOCUS21947</name>
</gene>
<dbReference type="Proteomes" id="UP000663870">
    <property type="component" value="Unassembled WGS sequence"/>
</dbReference>
<evidence type="ECO:0000256" key="7">
    <source>
        <dbReference type="SAM" id="MobiDB-lite"/>
    </source>
</evidence>